<geneLocation type="plasmid" evidence="2">
    <name>pspa1</name>
</geneLocation>
<dbReference type="Proteomes" id="UP000078468">
    <property type="component" value="Plasmid pspa1"/>
</dbReference>
<dbReference type="EMBL" id="CP015867">
    <property type="protein sequence ID" value="ANJ12010.1"/>
    <property type="molecule type" value="Genomic_DNA"/>
</dbReference>
<organism evidence="1 2">
    <name type="scientific">Streptomyces parvulus</name>
    <dbReference type="NCBI Taxonomy" id="146923"/>
    <lineage>
        <taxon>Bacteria</taxon>
        <taxon>Bacillati</taxon>
        <taxon>Actinomycetota</taxon>
        <taxon>Actinomycetes</taxon>
        <taxon>Kitasatosporales</taxon>
        <taxon>Streptomycetaceae</taxon>
        <taxon>Streptomyces</taxon>
    </lineage>
</organism>
<proteinExistence type="predicted"/>
<dbReference type="KEGG" id="spav:Spa2297_33505"/>
<sequence>MMCLAAAALGALLVLGAIAVSTPEEGPGDAGPSFDRGSVCRSLSDPRYEVSCARVSFGDVRYNCTTGRLGRCPDTTAVTLRNVSRVPLKVFLVTGSGESGHERQSPASVLAPERTVTLRPPAHATYVFDVVVRSMKRGVGTVEVVSVG</sequence>
<dbReference type="AlphaFoldDB" id="A0A191VAS2"/>
<name>A0A191VAS2_9ACTN</name>
<evidence type="ECO:0000313" key="2">
    <source>
        <dbReference type="Proteomes" id="UP000078468"/>
    </source>
</evidence>
<evidence type="ECO:0000313" key="1">
    <source>
        <dbReference type="EMBL" id="ANJ12010.1"/>
    </source>
</evidence>
<keyword evidence="1" id="KW-0614">Plasmid</keyword>
<accession>A0A191VAS2</accession>
<gene>
    <name evidence="1" type="ORF">Spa2297_33505</name>
</gene>
<protein>
    <submittedName>
        <fullName evidence="1">Uncharacterized protein</fullName>
    </submittedName>
</protein>
<reference evidence="1 2" key="1">
    <citation type="submission" date="2016-05" db="EMBL/GenBank/DDBJ databases">
        <title>Non-Contiguous Finished Genome Sequence of Streptomyces parvulus 2297 Integrated Site-Specifically with Actinophage R4.</title>
        <authorList>
            <person name="Nishizawa T."/>
            <person name="Miura T."/>
            <person name="Harada C."/>
            <person name="Guo Y."/>
            <person name="Narisawa K."/>
            <person name="Ohta H."/>
            <person name="Takahashi H."/>
            <person name="Shirai M."/>
        </authorList>
    </citation>
    <scope>NUCLEOTIDE SEQUENCE [LARGE SCALE GENOMIC DNA]</scope>
    <source>
        <strain evidence="1 2">2297</strain>
        <plasmid evidence="2">pspa1</plasmid>
    </source>
</reference>